<dbReference type="RefSeq" id="WP_045880613.1">
    <property type="nucleotide sequence ID" value="NZ_LAOD01000016.1"/>
</dbReference>
<feature type="domain" description="GGDEF" evidence="3">
    <location>
        <begin position="1"/>
        <end position="70"/>
    </location>
</feature>
<sequence>MTFEAIRSKMKYCRRYAIFNSIRISDLLARYGVEEFVIIMHETCIEEATLVADRLRRRIINLPLLQVQVI</sequence>
<evidence type="ECO:0000259" key="3">
    <source>
        <dbReference type="PROSITE" id="PS50887"/>
    </source>
</evidence>
<dbReference type="Pfam" id="PF00990">
    <property type="entry name" value="GGDEF"/>
    <property type="match status" value="1"/>
</dbReference>
<evidence type="ECO:0000256" key="2">
    <source>
        <dbReference type="ARBA" id="ARBA00034247"/>
    </source>
</evidence>
<dbReference type="EMBL" id="LAOD01000016">
    <property type="protein sequence ID" value="KJV86157.1"/>
    <property type="molecule type" value="Genomic_DNA"/>
</dbReference>
<dbReference type="InterPro" id="IPR029787">
    <property type="entry name" value="Nucleotide_cyclase"/>
</dbReference>
<accession>A0A0F3Q1P8</accession>
<dbReference type="Gene3D" id="3.30.70.270">
    <property type="match status" value="1"/>
</dbReference>
<dbReference type="InterPro" id="IPR043128">
    <property type="entry name" value="Rev_trsase/Diguanyl_cyclase"/>
</dbReference>
<dbReference type="PANTHER" id="PTHR45138">
    <property type="entry name" value="REGULATORY COMPONENTS OF SENSORY TRANSDUCTION SYSTEM"/>
    <property type="match status" value="1"/>
</dbReference>
<gene>
    <name evidence="4" type="ORF">APHCRT_0810</name>
</gene>
<reference evidence="4 5" key="1">
    <citation type="submission" date="2015-01" db="EMBL/GenBank/DDBJ databases">
        <title>Genome Sequencing of Rickettsiales.</title>
        <authorList>
            <person name="Daugherty S.C."/>
            <person name="Su Q."/>
            <person name="Abolude K."/>
            <person name="Beier-Sexton M."/>
            <person name="Carlyon J.A."/>
            <person name="Carter R."/>
            <person name="Day N.P."/>
            <person name="Dumler S.J."/>
            <person name="Dyachenko V."/>
            <person name="Godinez A."/>
            <person name="Kurtti T.J."/>
            <person name="Lichay M."/>
            <person name="Mullins K.E."/>
            <person name="Ott S."/>
            <person name="Pappas-Brown V."/>
            <person name="Paris D.H."/>
            <person name="Patel P."/>
            <person name="Richards A.L."/>
            <person name="Sadzewicz L."/>
            <person name="Sears K."/>
            <person name="Seidman D."/>
            <person name="Sengamalay N."/>
            <person name="Stenos J."/>
            <person name="Tallon L.J."/>
            <person name="Vincent G."/>
            <person name="Fraser C.M."/>
            <person name="Munderloh U."/>
            <person name="Dunning-Hotopp J.C."/>
        </authorList>
    </citation>
    <scope>NUCLEOTIDE SEQUENCE [LARGE SCALE GENOMIC DNA]</scope>
    <source>
        <strain evidence="4 5">CRT53-1</strain>
    </source>
</reference>
<evidence type="ECO:0000256" key="1">
    <source>
        <dbReference type="ARBA" id="ARBA00012528"/>
    </source>
</evidence>
<evidence type="ECO:0000313" key="5">
    <source>
        <dbReference type="Proteomes" id="UP000033722"/>
    </source>
</evidence>
<name>A0A0F3Q1P8_ANAPH</name>
<dbReference type="Proteomes" id="UP000033722">
    <property type="component" value="Unassembled WGS sequence"/>
</dbReference>
<comment type="catalytic activity">
    <reaction evidence="2">
        <text>2 GTP = 3',3'-c-di-GMP + 2 diphosphate</text>
        <dbReference type="Rhea" id="RHEA:24898"/>
        <dbReference type="ChEBI" id="CHEBI:33019"/>
        <dbReference type="ChEBI" id="CHEBI:37565"/>
        <dbReference type="ChEBI" id="CHEBI:58805"/>
        <dbReference type="EC" id="2.7.7.65"/>
    </reaction>
</comment>
<comment type="caution">
    <text evidence="4">The sequence shown here is derived from an EMBL/GenBank/DDBJ whole genome shotgun (WGS) entry which is preliminary data.</text>
</comment>
<dbReference type="PROSITE" id="PS50887">
    <property type="entry name" value="GGDEF"/>
    <property type="match status" value="1"/>
</dbReference>
<dbReference type="AlphaFoldDB" id="A0A0F3Q1P8"/>
<evidence type="ECO:0000313" key="4">
    <source>
        <dbReference type="EMBL" id="KJV86157.1"/>
    </source>
</evidence>
<dbReference type="EC" id="2.7.7.65" evidence="1"/>
<protein>
    <recommendedName>
        <fullName evidence="1">diguanylate cyclase</fullName>
        <ecNumber evidence="1">2.7.7.65</ecNumber>
    </recommendedName>
</protein>
<dbReference type="InterPro" id="IPR000160">
    <property type="entry name" value="GGDEF_dom"/>
</dbReference>
<dbReference type="GO" id="GO:0052621">
    <property type="term" value="F:diguanylate cyclase activity"/>
    <property type="evidence" value="ECO:0007669"/>
    <property type="project" value="UniProtKB-EC"/>
</dbReference>
<dbReference type="PANTHER" id="PTHR45138:SF9">
    <property type="entry name" value="DIGUANYLATE CYCLASE DGCM-RELATED"/>
    <property type="match status" value="1"/>
</dbReference>
<proteinExistence type="predicted"/>
<dbReference type="InterPro" id="IPR050469">
    <property type="entry name" value="Diguanylate_Cyclase"/>
</dbReference>
<organism evidence="4 5">
    <name type="scientific">Anaplasma phagocytophilum str. CRT53-1</name>
    <dbReference type="NCBI Taxonomy" id="1359157"/>
    <lineage>
        <taxon>Bacteria</taxon>
        <taxon>Pseudomonadati</taxon>
        <taxon>Pseudomonadota</taxon>
        <taxon>Alphaproteobacteria</taxon>
        <taxon>Rickettsiales</taxon>
        <taxon>Anaplasmataceae</taxon>
        <taxon>Anaplasma</taxon>
        <taxon>phagocytophilum group</taxon>
    </lineage>
</organism>
<dbReference type="PATRIC" id="fig|1359157.3.peg.522"/>
<dbReference type="SUPFAM" id="SSF55073">
    <property type="entry name" value="Nucleotide cyclase"/>
    <property type="match status" value="1"/>
</dbReference>